<keyword evidence="2" id="KW-1185">Reference proteome</keyword>
<protein>
    <submittedName>
        <fullName evidence="1">DNA endonuclease-like protein</fullName>
    </submittedName>
</protein>
<dbReference type="GO" id="GO:0004519">
    <property type="term" value="F:endonuclease activity"/>
    <property type="evidence" value="ECO:0007669"/>
    <property type="project" value="UniProtKB-KW"/>
</dbReference>
<sequence length="74" mass="8122">MLNELSIDLDQPIVTSAGRAAKQVDVTEMLLQKLTAGFEPSPELLKQAQGLGVDVEAIRAMVNELYGDEDEQDY</sequence>
<keyword evidence="1" id="KW-0378">Hydrolase</keyword>
<keyword evidence="1" id="KW-0540">Nuclease</keyword>
<gene>
    <name evidence="1" type="ORF">Era103g30</name>
</gene>
<evidence type="ECO:0000313" key="1">
    <source>
        <dbReference type="EMBL" id="ABM63420.1"/>
    </source>
</evidence>
<dbReference type="EMBL" id="EF160123">
    <property type="protein sequence ID" value="ABM63420.1"/>
    <property type="molecule type" value="Genomic_DNA"/>
</dbReference>
<name>A2I7Z8_9CAUD</name>
<accession>A2I7Z8</accession>
<reference evidence="1 2" key="1">
    <citation type="journal article" date="1985" name="Appl. Environ. Microbiol.">
        <title>Partial Purification and Characterization of a Polysaccharide Depolymerase Associated with Phage-Infected Erwinia amylovora.</title>
        <authorList>
            <person name="Vandenbergh P.A."/>
            <person name="Wright A.M."/>
            <person name="Vidaver A.K."/>
        </authorList>
    </citation>
    <scope>NUCLEOTIDE SEQUENCE [LARGE SCALE GENOMIC DNA]</scope>
</reference>
<keyword evidence="1" id="KW-0255">Endonuclease</keyword>
<evidence type="ECO:0000313" key="2">
    <source>
        <dbReference type="Proteomes" id="UP000001571"/>
    </source>
</evidence>
<proteinExistence type="predicted"/>
<organism evidence="1 2">
    <name type="scientific">Erwinia phage Era103</name>
    <dbReference type="NCBI Taxonomy" id="418443"/>
    <lineage>
        <taxon>Viruses</taxon>
        <taxon>Duplodnaviria</taxon>
        <taxon>Heunggongvirae</taxon>
        <taxon>Uroviricota</taxon>
        <taxon>Caudoviricetes</taxon>
        <taxon>Autographivirales</taxon>
        <taxon>Autosignataviridae</taxon>
        <taxon>Molineuxvirinae</taxon>
        <taxon>Eracentumvirus</taxon>
        <taxon>Eracentumvirus era103</taxon>
    </lineage>
</organism>
<dbReference type="RefSeq" id="YP_001039661.1">
    <property type="nucleotide sequence ID" value="NC_009014.1"/>
</dbReference>
<reference evidence="1 2" key="2">
    <citation type="journal article" date="1986" name="Appl. Environ. Microbiol.">
        <title>Cloning and Expression in Escherichia coli of the Polysaccharide Depolymerase Associated with Bacteriophage-Infected Erwinia amylovora.</title>
        <authorList>
            <person name="Vandenbergh P.A."/>
            <person name="Cole R.L."/>
        </authorList>
    </citation>
    <scope>NUCLEOTIDE SEQUENCE [LARGE SCALE GENOMIC DNA]</scope>
</reference>
<dbReference type="Proteomes" id="UP000001571">
    <property type="component" value="Segment"/>
</dbReference>
<dbReference type="KEGG" id="vg:4818365"/>
<dbReference type="GeneID" id="4818365"/>